<dbReference type="HOGENOM" id="CLU_105899_2_2_4"/>
<dbReference type="GO" id="GO:0006450">
    <property type="term" value="P:regulation of translational fidelity"/>
    <property type="evidence" value="ECO:0007669"/>
    <property type="project" value="InterPro"/>
</dbReference>
<keyword evidence="4" id="KW-1185">Reference proteome</keyword>
<comment type="subunit">
    <text evidence="1">Heterotrimer of A, B and C subunits.</text>
</comment>
<accession>E7S021</accession>
<keyword evidence="1" id="KW-0547">Nucleotide-binding</keyword>
<feature type="compositionally biased region" description="Basic and acidic residues" evidence="2">
    <location>
        <begin position="61"/>
        <end position="76"/>
    </location>
</feature>
<dbReference type="GO" id="GO:0050567">
    <property type="term" value="F:glutaminyl-tRNA synthase (glutamine-hydrolyzing) activity"/>
    <property type="evidence" value="ECO:0007669"/>
    <property type="project" value="UniProtKB-UniRule"/>
</dbReference>
<comment type="similarity">
    <text evidence="1">Belongs to the GatC family.</text>
</comment>
<dbReference type="NCBIfam" id="TIGR00135">
    <property type="entry name" value="gatC"/>
    <property type="match status" value="1"/>
</dbReference>
<keyword evidence="1" id="KW-0067">ATP-binding</keyword>
<dbReference type="STRING" id="887898.HMPREF0551_2285"/>
<evidence type="ECO:0000313" key="3">
    <source>
        <dbReference type="EMBL" id="EFV94170.1"/>
    </source>
</evidence>
<name>E7S021_9BURK</name>
<sequence length="95" mass="10520">MSLTSDDISRLGELARIRLDDAERAHMLAQLDDIFGIIEKLRAVDTTGVEPMTHAGHVGQRLRDDVVTESDHRAENQRSAPSVADGLYLVPRVVE</sequence>
<keyword evidence="1" id="KW-0648">Protein biosynthesis</keyword>
<evidence type="ECO:0000256" key="1">
    <source>
        <dbReference type="HAMAP-Rule" id="MF_00122"/>
    </source>
</evidence>
<comment type="catalytic activity">
    <reaction evidence="1">
        <text>L-aspartyl-tRNA(Asn) + L-glutamine + ATP + H2O = L-asparaginyl-tRNA(Asn) + L-glutamate + ADP + phosphate + 2 H(+)</text>
        <dbReference type="Rhea" id="RHEA:14513"/>
        <dbReference type="Rhea" id="RHEA-COMP:9674"/>
        <dbReference type="Rhea" id="RHEA-COMP:9677"/>
        <dbReference type="ChEBI" id="CHEBI:15377"/>
        <dbReference type="ChEBI" id="CHEBI:15378"/>
        <dbReference type="ChEBI" id="CHEBI:29985"/>
        <dbReference type="ChEBI" id="CHEBI:30616"/>
        <dbReference type="ChEBI" id="CHEBI:43474"/>
        <dbReference type="ChEBI" id="CHEBI:58359"/>
        <dbReference type="ChEBI" id="CHEBI:78515"/>
        <dbReference type="ChEBI" id="CHEBI:78516"/>
        <dbReference type="ChEBI" id="CHEBI:456216"/>
    </reaction>
</comment>
<keyword evidence="3" id="KW-0808">Transferase</keyword>
<dbReference type="RefSeq" id="WP_005674701.1">
    <property type="nucleotide sequence ID" value="NZ_CP146288.1"/>
</dbReference>
<dbReference type="EMBL" id="AEQP01000022">
    <property type="protein sequence ID" value="EFV94170.1"/>
    <property type="molecule type" value="Genomic_DNA"/>
</dbReference>
<dbReference type="GO" id="GO:0070681">
    <property type="term" value="P:glutaminyl-tRNAGln biosynthesis via transamidation"/>
    <property type="evidence" value="ECO:0007669"/>
    <property type="project" value="TreeGrafter"/>
</dbReference>
<dbReference type="GO" id="GO:0016740">
    <property type="term" value="F:transferase activity"/>
    <property type="evidence" value="ECO:0007669"/>
    <property type="project" value="UniProtKB-KW"/>
</dbReference>
<dbReference type="Proteomes" id="UP000011021">
    <property type="component" value="Unassembled WGS sequence"/>
</dbReference>
<organism evidence="3 4">
    <name type="scientific">Lautropia mirabilis ATCC 51599</name>
    <dbReference type="NCBI Taxonomy" id="887898"/>
    <lineage>
        <taxon>Bacteria</taxon>
        <taxon>Pseudomonadati</taxon>
        <taxon>Pseudomonadota</taxon>
        <taxon>Betaproteobacteria</taxon>
        <taxon>Burkholderiales</taxon>
        <taxon>Burkholderiaceae</taxon>
        <taxon>Lautropia</taxon>
    </lineage>
</organism>
<dbReference type="Pfam" id="PF02686">
    <property type="entry name" value="GatC"/>
    <property type="match status" value="1"/>
</dbReference>
<gene>
    <name evidence="1 3" type="primary">gatC</name>
    <name evidence="3" type="ORF">HMPREF0551_2285</name>
</gene>
<dbReference type="EC" id="6.3.5.-" evidence="1"/>
<dbReference type="AlphaFoldDB" id="E7S021"/>
<dbReference type="Gene3D" id="1.10.20.60">
    <property type="entry name" value="Glu-tRNAGln amidotransferase C subunit, N-terminal domain"/>
    <property type="match status" value="1"/>
</dbReference>
<keyword evidence="1 3" id="KW-0436">Ligase</keyword>
<comment type="catalytic activity">
    <reaction evidence="1">
        <text>L-glutamyl-tRNA(Gln) + L-glutamine + ATP + H2O = L-glutaminyl-tRNA(Gln) + L-glutamate + ADP + phosphate + H(+)</text>
        <dbReference type="Rhea" id="RHEA:17521"/>
        <dbReference type="Rhea" id="RHEA-COMP:9681"/>
        <dbReference type="Rhea" id="RHEA-COMP:9684"/>
        <dbReference type="ChEBI" id="CHEBI:15377"/>
        <dbReference type="ChEBI" id="CHEBI:15378"/>
        <dbReference type="ChEBI" id="CHEBI:29985"/>
        <dbReference type="ChEBI" id="CHEBI:30616"/>
        <dbReference type="ChEBI" id="CHEBI:43474"/>
        <dbReference type="ChEBI" id="CHEBI:58359"/>
        <dbReference type="ChEBI" id="CHEBI:78520"/>
        <dbReference type="ChEBI" id="CHEBI:78521"/>
        <dbReference type="ChEBI" id="CHEBI:456216"/>
    </reaction>
</comment>
<dbReference type="InterPro" id="IPR036113">
    <property type="entry name" value="Asp/Glu-ADT_sf_sub_c"/>
</dbReference>
<evidence type="ECO:0000313" key="4">
    <source>
        <dbReference type="Proteomes" id="UP000011021"/>
    </source>
</evidence>
<dbReference type="InterPro" id="IPR003837">
    <property type="entry name" value="GatC"/>
</dbReference>
<evidence type="ECO:0000256" key="2">
    <source>
        <dbReference type="SAM" id="MobiDB-lite"/>
    </source>
</evidence>
<protein>
    <recommendedName>
        <fullName evidence="1">Aspartyl/glutamyl-tRNA(Asn/Gln) amidotransferase subunit C</fullName>
        <shortName evidence="1">Asp/Glu-ADT subunit C</shortName>
        <ecNumber evidence="1">6.3.5.-</ecNumber>
    </recommendedName>
</protein>
<dbReference type="GO" id="GO:0006412">
    <property type="term" value="P:translation"/>
    <property type="evidence" value="ECO:0007669"/>
    <property type="project" value="UniProtKB-UniRule"/>
</dbReference>
<dbReference type="eggNOG" id="COG0721">
    <property type="taxonomic scope" value="Bacteria"/>
</dbReference>
<dbReference type="GO" id="GO:0005524">
    <property type="term" value="F:ATP binding"/>
    <property type="evidence" value="ECO:0007669"/>
    <property type="project" value="UniProtKB-KW"/>
</dbReference>
<dbReference type="GO" id="GO:0050566">
    <property type="term" value="F:asparaginyl-tRNA synthase (glutamine-hydrolyzing) activity"/>
    <property type="evidence" value="ECO:0007669"/>
    <property type="project" value="RHEA"/>
</dbReference>
<proteinExistence type="inferred from homology"/>
<reference evidence="3 4" key="1">
    <citation type="submission" date="2010-12" db="EMBL/GenBank/DDBJ databases">
        <authorList>
            <person name="Muzny D."/>
            <person name="Qin X."/>
            <person name="Deng J."/>
            <person name="Jiang H."/>
            <person name="Liu Y."/>
            <person name="Qu J."/>
            <person name="Song X.-Z."/>
            <person name="Zhang L."/>
            <person name="Thornton R."/>
            <person name="Coyle M."/>
            <person name="Francisco L."/>
            <person name="Jackson L."/>
            <person name="Javaid M."/>
            <person name="Korchina V."/>
            <person name="Kovar C."/>
            <person name="Mata R."/>
            <person name="Mathew T."/>
            <person name="Ngo R."/>
            <person name="Nguyen L."/>
            <person name="Nguyen N."/>
            <person name="Okwuonu G."/>
            <person name="Ongeri F."/>
            <person name="Pham C."/>
            <person name="Simmons D."/>
            <person name="Wilczek-Boney K."/>
            <person name="Hale W."/>
            <person name="Jakkamsetti A."/>
            <person name="Pham P."/>
            <person name="Ruth R."/>
            <person name="San Lucas F."/>
            <person name="Warren J."/>
            <person name="Zhang J."/>
            <person name="Zhao Z."/>
            <person name="Zhou C."/>
            <person name="Zhu D."/>
            <person name="Lee S."/>
            <person name="Bess C."/>
            <person name="Blankenburg K."/>
            <person name="Forbes L."/>
            <person name="Fu Q."/>
            <person name="Gubbala S."/>
            <person name="Hirani K."/>
            <person name="Jayaseelan J.C."/>
            <person name="Lara F."/>
            <person name="Munidasa M."/>
            <person name="Palculict T."/>
            <person name="Patil S."/>
            <person name="Pu L.-L."/>
            <person name="Saada N."/>
            <person name="Tang L."/>
            <person name="Weissenberger G."/>
            <person name="Zhu Y."/>
            <person name="Hemphill L."/>
            <person name="Shang Y."/>
            <person name="Youmans B."/>
            <person name="Ayvaz T."/>
            <person name="Ross M."/>
            <person name="Santibanez J."/>
            <person name="Aqrawi P."/>
            <person name="Gross S."/>
            <person name="Joshi V."/>
            <person name="Fowler G."/>
            <person name="Nazareth L."/>
            <person name="Reid J."/>
            <person name="Worley K."/>
            <person name="Petrosino J."/>
            <person name="Highlander S."/>
            <person name="Gibbs R."/>
        </authorList>
    </citation>
    <scope>NUCLEOTIDE SEQUENCE [LARGE SCALE GENOMIC DNA]</scope>
    <source>
        <strain evidence="3 4">ATCC 51599</strain>
    </source>
</reference>
<dbReference type="PANTHER" id="PTHR15004">
    <property type="entry name" value="GLUTAMYL-TRNA(GLN) AMIDOTRANSFERASE SUBUNIT C, MITOCHONDRIAL"/>
    <property type="match status" value="1"/>
</dbReference>
<feature type="region of interest" description="Disordered" evidence="2">
    <location>
        <begin position="52"/>
        <end position="82"/>
    </location>
</feature>
<dbReference type="PANTHER" id="PTHR15004:SF0">
    <property type="entry name" value="GLUTAMYL-TRNA(GLN) AMIDOTRANSFERASE SUBUNIT C, MITOCHONDRIAL"/>
    <property type="match status" value="1"/>
</dbReference>
<dbReference type="SUPFAM" id="SSF141000">
    <property type="entry name" value="Glu-tRNAGln amidotransferase C subunit"/>
    <property type="match status" value="1"/>
</dbReference>
<dbReference type="HAMAP" id="MF_00122">
    <property type="entry name" value="GatC"/>
    <property type="match status" value="1"/>
</dbReference>
<comment type="function">
    <text evidence="1">Allows the formation of correctly charged Asn-tRNA(Asn) or Gln-tRNA(Gln) through the transamidation of misacylated Asp-tRNA(Asn) or Glu-tRNA(Gln) in organisms which lack either or both of asparaginyl-tRNA or glutaminyl-tRNA synthetases. The reaction takes place in the presence of glutamine and ATP through an activated phospho-Asp-tRNA(Asn) or phospho-Glu-tRNA(Gln).</text>
</comment>
<comment type="caution">
    <text evidence="3">The sequence shown here is derived from an EMBL/GenBank/DDBJ whole genome shotgun (WGS) entry which is preliminary data.</text>
</comment>